<evidence type="ECO:0000256" key="1">
    <source>
        <dbReference type="SAM" id="MobiDB-lite"/>
    </source>
</evidence>
<organism evidence="2 3">
    <name type="scientific">Trichoglossum hirsutum</name>
    <dbReference type="NCBI Taxonomy" id="265104"/>
    <lineage>
        <taxon>Eukaryota</taxon>
        <taxon>Fungi</taxon>
        <taxon>Dikarya</taxon>
        <taxon>Ascomycota</taxon>
        <taxon>Pezizomycotina</taxon>
        <taxon>Geoglossomycetes</taxon>
        <taxon>Geoglossales</taxon>
        <taxon>Geoglossaceae</taxon>
        <taxon>Trichoglossum</taxon>
    </lineage>
</organism>
<comment type="caution">
    <text evidence="2">The sequence shown here is derived from an EMBL/GenBank/DDBJ whole genome shotgun (WGS) entry which is preliminary data.</text>
</comment>
<protein>
    <submittedName>
        <fullName evidence="2">Uncharacterized protein</fullName>
    </submittedName>
</protein>
<proteinExistence type="predicted"/>
<gene>
    <name evidence="2" type="ORF">GP486_002138</name>
</gene>
<feature type="compositionally biased region" description="Basic residues" evidence="1">
    <location>
        <begin position="112"/>
        <end position="121"/>
    </location>
</feature>
<feature type="compositionally biased region" description="Basic and acidic residues" evidence="1">
    <location>
        <begin position="192"/>
        <end position="207"/>
    </location>
</feature>
<dbReference type="AlphaFoldDB" id="A0A9P8LFN0"/>
<feature type="compositionally biased region" description="Polar residues" evidence="1">
    <location>
        <begin position="83"/>
        <end position="99"/>
    </location>
</feature>
<name>A0A9P8LFN0_9PEZI</name>
<evidence type="ECO:0000313" key="2">
    <source>
        <dbReference type="EMBL" id="KAH0563298.1"/>
    </source>
</evidence>
<feature type="region of interest" description="Disordered" evidence="1">
    <location>
        <begin position="19"/>
        <end position="47"/>
    </location>
</feature>
<evidence type="ECO:0000313" key="3">
    <source>
        <dbReference type="Proteomes" id="UP000750711"/>
    </source>
</evidence>
<sequence length="218" mass="25018">MDRAPPFYPTSEVLRIHPDWPLLRPRTPTEHSESEWTAYSRTSSRSSSYLDVSNAALHSRPNWPFPARTSSLGSHLTGDGYSGSINTSWGNPPNLTSAFDSDSEDEDDKPRRLVRKLKKKTSSSKSVVDRRIFTRSVDEETHSLSQDQRSGKDSARHYCRKVSIHTTNRMPLRILICKQWSLFLPKMPKSISKSEKPKSDKNLDARRSSRRFFYSENS</sequence>
<feature type="region of interest" description="Disordered" evidence="1">
    <location>
        <begin position="188"/>
        <end position="218"/>
    </location>
</feature>
<accession>A0A9P8LFN0</accession>
<keyword evidence="3" id="KW-1185">Reference proteome</keyword>
<reference evidence="2" key="1">
    <citation type="submission" date="2021-03" db="EMBL/GenBank/DDBJ databases">
        <title>Comparative genomics and phylogenomic investigation of the class Geoglossomycetes provide insights into ecological specialization and systematics.</title>
        <authorList>
            <person name="Melie T."/>
            <person name="Pirro S."/>
            <person name="Miller A.N."/>
            <person name="Quandt A."/>
        </authorList>
    </citation>
    <scope>NUCLEOTIDE SEQUENCE</scope>
    <source>
        <strain evidence="2">CAQ_001_2017</strain>
    </source>
</reference>
<dbReference type="EMBL" id="JAGHQM010000223">
    <property type="protein sequence ID" value="KAH0563298.1"/>
    <property type="molecule type" value="Genomic_DNA"/>
</dbReference>
<dbReference type="Proteomes" id="UP000750711">
    <property type="component" value="Unassembled WGS sequence"/>
</dbReference>
<feature type="region of interest" description="Disordered" evidence="1">
    <location>
        <begin position="83"/>
        <end position="121"/>
    </location>
</feature>